<dbReference type="AlphaFoldDB" id="A0A2V1EEA0"/>
<organism evidence="2 3">
    <name type="scientific">Periconia macrospinosa</name>
    <dbReference type="NCBI Taxonomy" id="97972"/>
    <lineage>
        <taxon>Eukaryota</taxon>
        <taxon>Fungi</taxon>
        <taxon>Dikarya</taxon>
        <taxon>Ascomycota</taxon>
        <taxon>Pezizomycotina</taxon>
        <taxon>Dothideomycetes</taxon>
        <taxon>Pleosporomycetidae</taxon>
        <taxon>Pleosporales</taxon>
        <taxon>Massarineae</taxon>
        <taxon>Periconiaceae</taxon>
        <taxon>Periconia</taxon>
    </lineage>
</organism>
<feature type="compositionally biased region" description="Basic and acidic residues" evidence="1">
    <location>
        <begin position="186"/>
        <end position="199"/>
    </location>
</feature>
<reference evidence="2 3" key="1">
    <citation type="journal article" date="2018" name="Sci. Rep.">
        <title>Comparative genomics provides insights into the lifestyle and reveals functional heterogeneity of dark septate endophytic fungi.</title>
        <authorList>
            <person name="Knapp D.G."/>
            <person name="Nemeth J.B."/>
            <person name="Barry K."/>
            <person name="Hainaut M."/>
            <person name="Henrissat B."/>
            <person name="Johnson J."/>
            <person name="Kuo A."/>
            <person name="Lim J.H.P."/>
            <person name="Lipzen A."/>
            <person name="Nolan M."/>
            <person name="Ohm R.A."/>
            <person name="Tamas L."/>
            <person name="Grigoriev I.V."/>
            <person name="Spatafora J.W."/>
            <person name="Nagy L.G."/>
            <person name="Kovacs G.M."/>
        </authorList>
    </citation>
    <scope>NUCLEOTIDE SEQUENCE [LARGE SCALE GENOMIC DNA]</scope>
    <source>
        <strain evidence="2 3">DSE2036</strain>
    </source>
</reference>
<keyword evidence="3" id="KW-1185">Reference proteome</keyword>
<dbReference type="EMBL" id="KZ805302">
    <property type="protein sequence ID" value="PVI07750.1"/>
    <property type="molecule type" value="Genomic_DNA"/>
</dbReference>
<feature type="region of interest" description="Disordered" evidence="1">
    <location>
        <begin position="172"/>
        <end position="199"/>
    </location>
</feature>
<gene>
    <name evidence="2" type="ORF">DM02DRAFT_621820</name>
</gene>
<evidence type="ECO:0000313" key="2">
    <source>
        <dbReference type="EMBL" id="PVI07750.1"/>
    </source>
</evidence>
<proteinExistence type="predicted"/>
<dbReference type="Proteomes" id="UP000244855">
    <property type="component" value="Unassembled WGS sequence"/>
</dbReference>
<accession>A0A2V1EEA0</accession>
<evidence type="ECO:0000256" key="1">
    <source>
        <dbReference type="SAM" id="MobiDB-lite"/>
    </source>
</evidence>
<name>A0A2V1EEA0_9PLEO</name>
<protein>
    <submittedName>
        <fullName evidence="2">Uncharacterized protein</fullName>
    </submittedName>
</protein>
<evidence type="ECO:0000313" key="3">
    <source>
        <dbReference type="Proteomes" id="UP000244855"/>
    </source>
</evidence>
<sequence>MLSSLLGQRAPTGCHFGRAHARAGILACDDESSSQRRSIISRTSTSYPGTLSRNLGEIFASHTLVHGRAPRRLQPRCGLPMLPERSARDDILKASYTANKTWAGMMPQLEHISTREKARQPFVSAWHACPGGLYIEAFGCDGTLFREILLHDDRDLVSSCLVPPAFKADSSMDYAAPSGETRMTNGKRENMERDGKEKYPIGTGRIRFR</sequence>